<evidence type="ECO:0000313" key="3">
    <source>
        <dbReference type="Proteomes" id="UP001151760"/>
    </source>
</evidence>
<feature type="region of interest" description="Disordered" evidence="1">
    <location>
        <begin position="72"/>
        <end position="102"/>
    </location>
</feature>
<evidence type="ECO:0000313" key="2">
    <source>
        <dbReference type="EMBL" id="GJS83996.1"/>
    </source>
</evidence>
<organism evidence="2 3">
    <name type="scientific">Tanacetum coccineum</name>
    <dbReference type="NCBI Taxonomy" id="301880"/>
    <lineage>
        <taxon>Eukaryota</taxon>
        <taxon>Viridiplantae</taxon>
        <taxon>Streptophyta</taxon>
        <taxon>Embryophyta</taxon>
        <taxon>Tracheophyta</taxon>
        <taxon>Spermatophyta</taxon>
        <taxon>Magnoliopsida</taxon>
        <taxon>eudicotyledons</taxon>
        <taxon>Gunneridae</taxon>
        <taxon>Pentapetalae</taxon>
        <taxon>asterids</taxon>
        <taxon>campanulids</taxon>
        <taxon>Asterales</taxon>
        <taxon>Asteraceae</taxon>
        <taxon>Asteroideae</taxon>
        <taxon>Anthemideae</taxon>
        <taxon>Anthemidinae</taxon>
        <taxon>Tanacetum</taxon>
    </lineage>
</organism>
<dbReference type="Proteomes" id="UP001151760">
    <property type="component" value="Unassembled WGS sequence"/>
</dbReference>
<evidence type="ECO:0000256" key="1">
    <source>
        <dbReference type="SAM" id="MobiDB-lite"/>
    </source>
</evidence>
<sequence>MIIAILESCYFFQLLQVLRLEGCYFGFIDQKGEDEKVEKNSPKNIDPRKKRERDTVMDIMLIRKQRLAADGDQAKVGESRWQPVIPARDRQRRRRKPTANSGWWRPAANSGWWRPACKSLRAFNTKAPSGASLKDEQTMVKHETSGSNNKASYGLRWAPELDGLHCFEFMVRDH</sequence>
<reference evidence="2" key="2">
    <citation type="submission" date="2022-01" db="EMBL/GenBank/DDBJ databases">
        <authorList>
            <person name="Yamashiro T."/>
            <person name="Shiraishi A."/>
            <person name="Satake H."/>
            <person name="Nakayama K."/>
        </authorList>
    </citation>
    <scope>NUCLEOTIDE SEQUENCE</scope>
</reference>
<comment type="caution">
    <text evidence="2">The sequence shown here is derived from an EMBL/GenBank/DDBJ whole genome shotgun (WGS) entry which is preliminary data.</text>
</comment>
<dbReference type="EMBL" id="BQNB010010942">
    <property type="protein sequence ID" value="GJS83996.1"/>
    <property type="molecule type" value="Genomic_DNA"/>
</dbReference>
<keyword evidence="3" id="KW-1185">Reference proteome</keyword>
<reference evidence="2" key="1">
    <citation type="journal article" date="2022" name="Int. J. Mol. Sci.">
        <title>Draft Genome of Tanacetum Coccineum: Genomic Comparison of Closely Related Tanacetum-Family Plants.</title>
        <authorList>
            <person name="Yamashiro T."/>
            <person name="Shiraishi A."/>
            <person name="Nakayama K."/>
            <person name="Satake H."/>
        </authorList>
    </citation>
    <scope>NUCLEOTIDE SEQUENCE</scope>
</reference>
<gene>
    <name evidence="2" type="ORF">Tco_0750537</name>
</gene>
<name>A0ABQ4Z2Z1_9ASTR</name>
<proteinExistence type="predicted"/>
<accession>A0ABQ4Z2Z1</accession>
<protein>
    <submittedName>
        <fullName evidence="2">Uncharacterized protein</fullName>
    </submittedName>
</protein>